<evidence type="ECO:0000313" key="2">
    <source>
        <dbReference type="Proteomes" id="UP000253094"/>
    </source>
</evidence>
<protein>
    <submittedName>
        <fullName evidence="1">Uncharacterized protein</fullName>
    </submittedName>
</protein>
<keyword evidence="2" id="KW-1185">Reference proteome</keyword>
<reference evidence="1 2" key="1">
    <citation type="submission" date="2018-06" db="EMBL/GenBank/DDBJ databases">
        <title>Sphaerisporangium craniellae sp. nov., isolated from a marine sponge in the South China Sea.</title>
        <authorList>
            <person name="Li L."/>
        </authorList>
    </citation>
    <scope>NUCLEOTIDE SEQUENCE [LARGE SCALE GENOMIC DNA]</scope>
    <source>
        <strain evidence="1 2">CCTCC AA 208026</strain>
    </source>
</reference>
<dbReference type="RefSeq" id="WP_114026760.1">
    <property type="nucleotide sequence ID" value="NZ_QOIL01000001.1"/>
</dbReference>
<gene>
    <name evidence="1" type="ORF">DQ384_01235</name>
</gene>
<name>A0A367FRQ4_9ACTN</name>
<dbReference type="AlphaFoldDB" id="A0A367FRQ4"/>
<comment type="caution">
    <text evidence="1">The sequence shown here is derived from an EMBL/GenBank/DDBJ whole genome shotgun (WGS) entry which is preliminary data.</text>
</comment>
<organism evidence="1 2">
    <name type="scientific">Sphaerisporangium album</name>
    <dbReference type="NCBI Taxonomy" id="509200"/>
    <lineage>
        <taxon>Bacteria</taxon>
        <taxon>Bacillati</taxon>
        <taxon>Actinomycetota</taxon>
        <taxon>Actinomycetes</taxon>
        <taxon>Streptosporangiales</taxon>
        <taxon>Streptosporangiaceae</taxon>
        <taxon>Sphaerisporangium</taxon>
    </lineage>
</organism>
<dbReference type="OrthoDB" id="3826074at2"/>
<accession>A0A367FRQ4</accession>
<evidence type="ECO:0000313" key="1">
    <source>
        <dbReference type="EMBL" id="RCG33096.1"/>
    </source>
</evidence>
<sequence length="357" mass="36653">MRNTDELLSGLARVRDRELAGRASTAGARTLLASITSAPVSASPGRGEVLAAATGTEGAVIAPARRGQAPALPAATGTETAAAPASRRPWRIRLAAGAAAAGLLTAGVVAGPGLLGGGSAAGYANSAVDIARDGDQYVARIKDPFAEYRMYTEAFRAVGLDIDLRPVPVSPTAVGKILGMVIADHSPPGTGPKVEAGPSGPLVDGVALTMETLPKNCRPGRDAGCVMVLRIPVGFPGDVLVRLGREARPGEEYANFEAATAPGEMLAGVKLRKGRPVDDVLAQVRGRNLTAVFSLVKVDGKTGGLSFEPLPARTVGGDWTVWNAWQVKAGVVRLLVTPERLPENPFFNGSAPPPALS</sequence>
<proteinExistence type="predicted"/>
<dbReference type="EMBL" id="QOIL01000001">
    <property type="protein sequence ID" value="RCG33096.1"/>
    <property type="molecule type" value="Genomic_DNA"/>
</dbReference>
<dbReference type="Proteomes" id="UP000253094">
    <property type="component" value="Unassembled WGS sequence"/>
</dbReference>